<evidence type="ECO:0000313" key="3">
    <source>
        <dbReference type="Proteomes" id="UP000050455"/>
    </source>
</evidence>
<name>A0A0P9XHA5_9PSED</name>
<dbReference type="EMBL" id="LJQT01000050">
    <property type="protein sequence ID" value="KPX94803.1"/>
    <property type="molecule type" value="Genomic_DNA"/>
</dbReference>
<protein>
    <recommendedName>
        <fullName evidence="1">WGR domain-containing protein</fullName>
    </recommendedName>
</protein>
<dbReference type="InterPro" id="IPR008893">
    <property type="entry name" value="WGR_domain"/>
</dbReference>
<dbReference type="Pfam" id="PF05406">
    <property type="entry name" value="WGR"/>
    <property type="match status" value="1"/>
</dbReference>
<dbReference type="SUPFAM" id="SSF142921">
    <property type="entry name" value="WGR domain-like"/>
    <property type="match status" value="1"/>
</dbReference>
<dbReference type="InterPro" id="IPR036930">
    <property type="entry name" value="WGR_dom_sf"/>
</dbReference>
<sequence>MITTATSYLNLPYHARWERGRRFYELRIVVDLIGHTVAMRHWGIIGERAVGEVRTLICSDDACMKLIHRVCRQLHKRSYSPVYNGGIAQ</sequence>
<dbReference type="RefSeq" id="WP_010211628.1">
    <property type="nucleotide sequence ID" value="NZ_JYHE01000258.1"/>
</dbReference>
<dbReference type="AlphaFoldDB" id="A0A0P9XHA5"/>
<reference evidence="2 3" key="1">
    <citation type="submission" date="2015-09" db="EMBL/GenBank/DDBJ databases">
        <title>Genome announcement of multiple Pseudomonas syringae strains.</title>
        <authorList>
            <person name="Thakur S."/>
            <person name="Wang P.W."/>
            <person name="Gong Y."/>
            <person name="Weir B.S."/>
            <person name="Guttman D.S."/>
        </authorList>
    </citation>
    <scope>NUCLEOTIDE SEQUENCE [LARGE SCALE GENOMIC DNA]</scope>
    <source>
        <strain evidence="2 3">ICMP6289</strain>
    </source>
</reference>
<accession>A0A0P9XHA5</accession>
<dbReference type="Proteomes" id="UP000050455">
    <property type="component" value="Unassembled WGS sequence"/>
</dbReference>
<organism evidence="2 3">
    <name type="scientific">Pseudomonas meliae</name>
    <dbReference type="NCBI Taxonomy" id="86176"/>
    <lineage>
        <taxon>Bacteria</taxon>
        <taxon>Pseudomonadati</taxon>
        <taxon>Pseudomonadota</taxon>
        <taxon>Gammaproteobacteria</taxon>
        <taxon>Pseudomonadales</taxon>
        <taxon>Pseudomonadaceae</taxon>
        <taxon>Pseudomonas</taxon>
    </lineage>
</organism>
<dbReference type="PATRIC" id="fig|86176.4.peg.2406"/>
<feature type="domain" description="WGR" evidence="1">
    <location>
        <begin position="20"/>
        <end position="83"/>
    </location>
</feature>
<evidence type="ECO:0000259" key="1">
    <source>
        <dbReference type="Pfam" id="PF05406"/>
    </source>
</evidence>
<keyword evidence="3" id="KW-1185">Reference proteome</keyword>
<gene>
    <name evidence="2" type="ORF">ALO64_02207</name>
</gene>
<evidence type="ECO:0000313" key="2">
    <source>
        <dbReference type="EMBL" id="KPX94803.1"/>
    </source>
</evidence>
<comment type="caution">
    <text evidence="2">The sequence shown here is derived from an EMBL/GenBank/DDBJ whole genome shotgun (WGS) entry which is preliminary data.</text>
</comment>
<proteinExistence type="predicted"/>